<evidence type="ECO:0000313" key="5">
    <source>
        <dbReference type="Proteomes" id="UP000434957"/>
    </source>
</evidence>
<dbReference type="AlphaFoldDB" id="A0A6A4FNH6"/>
<keyword evidence="1" id="KW-0863">Zinc-finger</keyword>
<keyword evidence="1" id="KW-0479">Metal-binding</keyword>
<evidence type="ECO:0000259" key="3">
    <source>
        <dbReference type="PROSITE" id="PS50158"/>
    </source>
</evidence>
<dbReference type="InterPro" id="IPR001878">
    <property type="entry name" value="Znf_CCHC"/>
</dbReference>
<dbReference type="InterPro" id="IPR036875">
    <property type="entry name" value="Znf_CCHC_sf"/>
</dbReference>
<proteinExistence type="predicted"/>
<dbReference type="Gene3D" id="3.10.10.10">
    <property type="entry name" value="HIV Type 1 Reverse Transcriptase, subunit A, domain 1"/>
    <property type="match status" value="1"/>
</dbReference>
<dbReference type="SUPFAM" id="SSF56672">
    <property type="entry name" value="DNA/RNA polymerases"/>
    <property type="match status" value="1"/>
</dbReference>
<dbReference type="Gene3D" id="4.10.60.10">
    <property type="entry name" value="Zinc finger, CCHC-type"/>
    <property type="match status" value="1"/>
</dbReference>
<accession>A0A6A4FNH6</accession>
<feature type="compositionally biased region" description="Basic and acidic residues" evidence="2">
    <location>
        <begin position="307"/>
        <end position="316"/>
    </location>
</feature>
<name>A0A6A4FNH6_9STRA</name>
<dbReference type="Proteomes" id="UP000434957">
    <property type="component" value="Unassembled WGS sequence"/>
</dbReference>
<feature type="compositionally biased region" description="Low complexity" evidence="2">
    <location>
        <begin position="49"/>
        <end position="67"/>
    </location>
</feature>
<reference evidence="4 5" key="1">
    <citation type="submission" date="2018-08" db="EMBL/GenBank/DDBJ databases">
        <title>Genomic investigation of the strawberry pathogen Phytophthora fragariae indicates pathogenicity is determined by transcriptional variation in three key races.</title>
        <authorList>
            <person name="Adams T.M."/>
            <person name="Armitage A.D."/>
            <person name="Sobczyk M.K."/>
            <person name="Bates H.J."/>
            <person name="Dunwell J.M."/>
            <person name="Nellist C.F."/>
            <person name="Harrison R.J."/>
        </authorList>
    </citation>
    <scope>NUCLEOTIDE SEQUENCE [LARGE SCALE GENOMIC DNA]</scope>
    <source>
        <strain evidence="4 5">SCRP333</strain>
    </source>
</reference>
<keyword evidence="1" id="KW-0862">Zinc</keyword>
<dbReference type="Pfam" id="PF00078">
    <property type="entry name" value="RVT_1"/>
    <property type="match status" value="1"/>
</dbReference>
<gene>
    <name evidence="4" type="ORF">PR003_g6071</name>
</gene>
<organism evidence="4 5">
    <name type="scientific">Phytophthora rubi</name>
    <dbReference type="NCBI Taxonomy" id="129364"/>
    <lineage>
        <taxon>Eukaryota</taxon>
        <taxon>Sar</taxon>
        <taxon>Stramenopiles</taxon>
        <taxon>Oomycota</taxon>
        <taxon>Peronosporomycetes</taxon>
        <taxon>Peronosporales</taxon>
        <taxon>Peronosporaceae</taxon>
        <taxon>Phytophthora</taxon>
    </lineage>
</organism>
<evidence type="ECO:0000256" key="1">
    <source>
        <dbReference type="PROSITE-ProRule" id="PRU00047"/>
    </source>
</evidence>
<dbReference type="Gene3D" id="3.30.70.270">
    <property type="match status" value="1"/>
</dbReference>
<feature type="domain" description="CCHC-type" evidence="3">
    <location>
        <begin position="69"/>
        <end position="84"/>
    </location>
</feature>
<feature type="region of interest" description="Disordered" evidence="2">
    <location>
        <begin position="47"/>
        <end position="67"/>
    </location>
</feature>
<protein>
    <recommendedName>
        <fullName evidence="3">CCHC-type domain-containing protein</fullName>
    </recommendedName>
</protein>
<evidence type="ECO:0000313" key="4">
    <source>
        <dbReference type="EMBL" id="KAE9349095.1"/>
    </source>
</evidence>
<dbReference type="InterPro" id="IPR053134">
    <property type="entry name" value="RNA-dir_DNA_polymerase"/>
</dbReference>
<dbReference type="PANTHER" id="PTHR24559">
    <property type="entry name" value="TRANSPOSON TY3-I GAG-POL POLYPROTEIN"/>
    <property type="match status" value="1"/>
</dbReference>
<keyword evidence="5" id="KW-1185">Reference proteome</keyword>
<dbReference type="CDD" id="cd00303">
    <property type="entry name" value="retropepsin_like"/>
    <property type="match status" value="1"/>
</dbReference>
<dbReference type="SMART" id="SM00343">
    <property type="entry name" value="ZnF_C2HC"/>
    <property type="match status" value="1"/>
</dbReference>
<dbReference type="InterPro" id="IPR000477">
    <property type="entry name" value="RT_dom"/>
</dbReference>
<dbReference type="SUPFAM" id="SSF57756">
    <property type="entry name" value="Retrovirus zinc finger-like domains"/>
    <property type="match status" value="1"/>
</dbReference>
<dbReference type="CDD" id="cd01647">
    <property type="entry name" value="RT_LTR"/>
    <property type="match status" value="1"/>
</dbReference>
<dbReference type="PANTHER" id="PTHR24559:SF444">
    <property type="entry name" value="REVERSE TRANSCRIPTASE DOMAIN-CONTAINING PROTEIN"/>
    <property type="match status" value="1"/>
</dbReference>
<feature type="compositionally biased region" description="Basic and acidic residues" evidence="2">
    <location>
        <begin position="284"/>
        <end position="298"/>
    </location>
</feature>
<feature type="region of interest" description="Disordered" evidence="2">
    <location>
        <begin position="274"/>
        <end position="327"/>
    </location>
</feature>
<comment type="caution">
    <text evidence="4">The sequence shown here is derived from an EMBL/GenBank/DDBJ whole genome shotgun (WGS) entry which is preliminary data.</text>
</comment>
<dbReference type="InterPro" id="IPR043128">
    <property type="entry name" value="Rev_trsase/Diguanyl_cyclase"/>
</dbReference>
<feature type="region of interest" description="Disordered" evidence="2">
    <location>
        <begin position="381"/>
        <end position="405"/>
    </location>
</feature>
<dbReference type="GO" id="GO:0008270">
    <property type="term" value="F:zinc ion binding"/>
    <property type="evidence" value="ECO:0007669"/>
    <property type="project" value="UniProtKB-KW"/>
</dbReference>
<sequence length="592" mass="65494">MTLEEAFATVLREDYSVTALQAFDVSRVPEPEPELVEMDAIQHYRGRRAPTSSAWATPSSSTRSSRPMRCFRCGKSGHRAAVCRAPSPVMVNATTTSDVAVPKNGDNYSDSRLIVGLHVEGAKRPLRALLDSGAPNNFVRAESLSVLSADLNIRGGPGGMIVKYADGKPRRTPRRSITFAYEFDGFHSSEEFLVIELSGSFDCVFRHQPDIDWLTGTVRPRDIDVNAVLAFLCGTPNQWPHVAVMDPDSMTHAAREVSDGPSCAVCEYATCAGPEQESQDTSDVVEHGFPRPDEQRFSEEDDDDDVIEHGFPRPDEQWLSPEEDDDDVVEHGFPRVVDRELPKEVDVADQLAPRLGADVEFRHPESADVIEHGFSLSAVEDTPRPVRRRGRRKPRQLRAPSQDPVETESEVISVLVGNNADELPQFSNIFPDKVPAALPPDRGVRHEIDLVPGAKYSVTRQWPLPRDQVEAIDAFFEGRRQAGHVRESLSPHSSPTFCVKKASGGCRIVHALNTLNNATITAQTPIQRKDMVLDTMSGSTKFSAIDLMDGFYQILMREADVPLTAVSTPSRMLWEWLVMPQGLQNALPLSIA</sequence>
<dbReference type="InterPro" id="IPR043502">
    <property type="entry name" value="DNA/RNA_pol_sf"/>
</dbReference>
<evidence type="ECO:0000256" key="2">
    <source>
        <dbReference type="SAM" id="MobiDB-lite"/>
    </source>
</evidence>
<feature type="compositionally biased region" description="Basic residues" evidence="2">
    <location>
        <begin position="385"/>
        <end position="396"/>
    </location>
</feature>
<dbReference type="EMBL" id="QXFT01000263">
    <property type="protein sequence ID" value="KAE9349095.1"/>
    <property type="molecule type" value="Genomic_DNA"/>
</dbReference>
<dbReference type="GO" id="GO:0003676">
    <property type="term" value="F:nucleic acid binding"/>
    <property type="evidence" value="ECO:0007669"/>
    <property type="project" value="InterPro"/>
</dbReference>
<dbReference type="PROSITE" id="PS50158">
    <property type="entry name" value="ZF_CCHC"/>
    <property type="match status" value="1"/>
</dbReference>